<dbReference type="EMBL" id="JAOTEN010000003">
    <property type="protein sequence ID" value="MCU7614965.1"/>
    <property type="molecule type" value="Genomic_DNA"/>
</dbReference>
<keyword evidence="4" id="KW-1185">Reference proteome</keyword>
<dbReference type="InterPro" id="IPR050491">
    <property type="entry name" value="AmpC-like"/>
</dbReference>
<dbReference type="Pfam" id="PF00144">
    <property type="entry name" value="Beta-lactamase"/>
    <property type="match status" value="1"/>
</dbReference>
<reference evidence="4" key="1">
    <citation type="submission" date="2023-07" db="EMBL/GenBank/DDBJ databases">
        <title>Chryseobacterium sp. GMJ5 Genome sequencing and assembly.</title>
        <authorList>
            <person name="Jung Y."/>
        </authorList>
    </citation>
    <scope>NUCLEOTIDE SEQUENCE [LARGE SCALE GENOMIC DNA]</scope>
    <source>
        <strain evidence="4">GMJ5</strain>
    </source>
</reference>
<feature type="signal peptide" evidence="1">
    <location>
        <begin position="1"/>
        <end position="19"/>
    </location>
</feature>
<dbReference type="InterPro" id="IPR001466">
    <property type="entry name" value="Beta-lactam-related"/>
</dbReference>
<dbReference type="Gene3D" id="3.40.710.10">
    <property type="entry name" value="DD-peptidase/beta-lactamase superfamily"/>
    <property type="match status" value="1"/>
</dbReference>
<dbReference type="SUPFAM" id="SSF56601">
    <property type="entry name" value="beta-lactamase/transpeptidase-like"/>
    <property type="match status" value="1"/>
</dbReference>
<evidence type="ECO:0000313" key="4">
    <source>
        <dbReference type="Proteomes" id="UP001208114"/>
    </source>
</evidence>
<dbReference type="PANTHER" id="PTHR46825">
    <property type="entry name" value="D-ALANYL-D-ALANINE-CARBOXYPEPTIDASE/ENDOPEPTIDASE AMPH"/>
    <property type="match status" value="1"/>
</dbReference>
<dbReference type="Proteomes" id="UP001208114">
    <property type="component" value="Unassembled WGS sequence"/>
</dbReference>
<dbReference type="PANTHER" id="PTHR46825:SF9">
    <property type="entry name" value="BETA-LACTAMASE-RELATED DOMAIN-CONTAINING PROTEIN"/>
    <property type="match status" value="1"/>
</dbReference>
<name>A0ABT2VY84_9FLAO</name>
<accession>A0ABT2VY84</accession>
<proteinExistence type="predicted"/>
<comment type="caution">
    <text evidence="3">The sequence shown here is derived from an EMBL/GenBank/DDBJ whole genome shotgun (WGS) entry which is preliminary data.</text>
</comment>
<sequence>MIKNLYFLFAVSFSSAAFSQGNVKEKFSNYLDSLNAHHKVMGSFAFANNDQPTFIKVTGFADAEKQQKANMNTQYRIGSISKTFTAVLVMKAVEDKKLSLKTKLSDFFPEIVNANQITIENLLQHRSGIHNITDEAEYLNYYTKPQTQDQLLSYLKKYASDFLPGSKYSYSNSNYILLGLILEKVYKQSYADLIKNKISKPLKLSLTEVGGKIDSDKNQAESYQFLGIYQPLPETDMSVPIGAGSVISTPSDLLKFIIGLENGKLINKNSLTQMKNFVDDYGYGLIKANVGQYHGFGHEGAIDGFHSAIYYFPESKIAVSFITNQSSGDDQDILTKMMNAASGKDFEMPGFKEISVSESILKKYEGNYKAPGFPLDIKIFVENGMLNGQATGQGAFPLKAISETEFTFETAGIKTKFDADKKTMQFSQGANNITFTKQ</sequence>
<dbReference type="RefSeq" id="WP_262990987.1">
    <property type="nucleotide sequence ID" value="NZ_JAOTEN010000003.1"/>
</dbReference>
<dbReference type="InterPro" id="IPR012338">
    <property type="entry name" value="Beta-lactam/transpept-like"/>
</dbReference>
<organism evidence="3 4">
    <name type="scientific">Chryseobacterium gilvum</name>
    <dbReference type="NCBI Taxonomy" id="2976534"/>
    <lineage>
        <taxon>Bacteria</taxon>
        <taxon>Pseudomonadati</taxon>
        <taxon>Bacteroidota</taxon>
        <taxon>Flavobacteriia</taxon>
        <taxon>Flavobacteriales</taxon>
        <taxon>Weeksellaceae</taxon>
        <taxon>Chryseobacterium group</taxon>
        <taxon>Chryseobacterium</taxon>
    </lineage>
</organism>
<evidence type="ECO:0000256" key="1">
    <source>
        <dbReference type="SAM" id="SignalP"/>
    </source>
</evidence>
<evidence type="ECO:0000259" key="2">
    <source>
        <dbReference type="Pfam" id="PF00144"/>
    </source>
</evidence>
<feature type="domain" description="Beta-lactamase-related" evidence="2">
    <location>
        <begin position="39"/>
        <end position="331"/>
    </location>
</feature>
<evidence type="ECO:0000313" key="3">
    <source>
        <dbReference type="EMBL" id="MCU7614965.1"/>
    </source>
</evidence>
<keyword evidence="1" id="KW-0732">Signal</keyword>
<protein>
    <submittedName>
        <fullName evidence="3">Beta-lactamase family protein</fullName>
    </submittedName>
</protein>
<gene>
    <name evidence="3" type="ORF">N0B16_11005</name>
</gene>
<feature type="chain" id="PRO_5046900870" evidence="1">
    <location>
        <begin position="20"/>
        <end position="438"/>
    </location>
</feature>